<dbReference type="PANTHER" id="PTHR35336:SF5">
    <property type="entry name" value="ADENOSYLCOBINAMIDE AMIDOHYDROLASE"/>
    <property type="match status" value="1"/>
</dbReference>
<dbReference type="Pfam" id="PF01955">
    <property type="entry name" value="CbiZ"/>
    <property type="match status" value="1"/>
</dbReference>
<accession>A0A0S4QHR6</accession>
<protein>
    <submittedName>
        <fullName evidence="2">Adenosylcobinamide amidohydrolase</fullName>
    </submittedName>
</protein>
<dbReference type="InterPro" id="IPR052209">
    <property type="entry name" value="CbiZ"/>
</dbReference>
<dbReference type="AlphaFoldDB" id="A0A0S4QHR6"/>
<dbReference type="InterPro" id="IPR002808">
    <property type="entry name" value="AdoCbi_amidolase"/>
</dbReference>
<sequence length="331" mass="34022">MGGSADHGAAGPSLGLGLGLGLGRRRRLDLAKVWRGADDDDEKQNPQACRPRSARPVRLPHRFVGAGEYVGSATTVSVDLTSTADAPEVPAHPALAVRLDQHEHHDDGTGQRRPVLVWRFAAPVRMISSAVLGGGLTRGQWVINAEVALNYRRDDPAIHLGEIAAGLGLPAGAGAGLMTAANTRQMTSASDGAVRCDATVGLSYPTWAAASEGLSLPAARWRPGTVNLVCLLPVRLSDAAMVNAVITATEAKSQALLEAGMPGTGTASDAIVVCCPDGPGATDSPQVTRASRAQAEYCGPRSEWGARLARAVHAAVADGTARYAAAASTPG</sequence>
<gene>
    <name evidence="2" type="ORF">Ga0074812_104190</name>
</gene>
<keyword evidence="3" id="KW-1185">Reference proteome</keyword>
<evidence type="ECO:0000313" key="2">
    <source>
        <dbReference type="EMBL" id="CUU55109.1"/>
    </source>
</evidence>
<proteinExistence type="predicted"/>
<name>A0A0S4QHR6_9ACTN</name>
<dbReference type="GO" id="GO:0016787">
    <property type="term" value="F:hydrolase activity"/>
    <property type="evidence" value="ECO:0007669"/>
    <property type="project" value="UniProtKB-KW"/>
</dbReference>
<organism evidence="2 3">
    <name type="scientific">Parafrankia irregularis</name>
    <dbReference type="NCBI Taxonomy" id="795642"/>
    <lineage>
        <taxon>Bacteria</taxon>
        <taxon>Bacillati</taxon>
        <taxon>Actinomycetota</taxon>
        <taxon>Actinomycetes</taxon>
        <taxon>Frankiales</taxon>
        <taxon>Frankiaceae</taxon>
        <taxon>Parafrankia</taxon>
    </lineage>
</organism>
<evidence type="ECO:0000256" key="1">
    <source>
        <dbReference type="SAM" id="MobiDB-lite"/>
    </source>
</evidence>
<feature type="region of interest" description="Disordered" evidence="1">
    <location>
        <begin position="36"/>
        <end position="56"/>
    </location>
</feature>
<evidence type="ECO:0000313" key="3">
    <source>
        <dbReference type="Proteomes" id="UP000198802"/>
    </source>
</evidence>
<dbReference type="EMBL" id="FAOZ01000004">
    <property type="protein sequence ID" value="CUU55109.1"/>
    <property type="molecule type" value="Genomic_DNA"/>
</dbReference>
<dbReference type="Proteomes" id="UP000198802">
    <property type="component" value="Unassembled WGS sequence"/>
</dbReference>
<reference evidence="3" key="1">
    <citation type="submission" date="2015-11" db="EMBL/GenBank/DDBJ databases">
        <authorList>
            <person name="Varghese N."/>
        </authorList>
    </citation>
    <scope>NUCLEOTIDE SEQUENCE [LARGE SCALE GENOMIC DNA]</scope>
    <source>
        <strain evidence="3">DSM 45899</strain>
    </source>
</reference>
<dbReference type="PANTHER" id="PTHR35336">
    <property type="entry name" value="ADENOSYLCOBINAMIDE AMIDOHYDROLASE"/>
    <property type="match status" value="1"/>
</dbReference>
<keyword evidence="2" id="KW-0378">Hydrolase</keyword>